<protein>
    <recommendedName>
        <fullName evidence="6">AIMP2 thioredoxin-like domain-containing protein</fullName>
    </recommendedName>
</protein>
<dbReference type="InterPro" id="IPR042360">
    <property type="entry name" value="AIMP2"/>
</dbReference>
<proteinExistence type="predicted"/>
<dbReference type="Pfam" id="PF13410">
    <property type="entry name" value="GST_C_2"/>
    <property type="match status" value="1"/>
</dbReference>
<keyword evidence="8" id="KW-1185">Reference proteome</keyword>
<evidence type="ECO:0000259" key="6">
    <source>
        <dbReference type="Pfam" id="PF18569"/>
    </source>
</evidence>
<evidence type="ECO:0000256" key="4">
    <source>
        <dbReference type="ARBA" id="ARBA00022917"/>
    </source>
</evidence>
<evidence type="ECO:0000313" key="8">
    <source>
        <dbReference type="Proteomes" id="UP001642483"/>
    </source>
</evidence>
<evidence type="ECO:0000256" key="2">
    <source>
        <dbReference type="ARBA" id="ARBA00004514"/>
    </source>
</evidence>
<organism evidence="7 8">
    <name type="scientific">Clavelina lepadiformis</name>
    <name type="common">Light-bulb sea squirt</name>
    <name type="synonym">Ascidia lepadiformis</name>
    <dbReference type="NCBI Taxonomy" id="159417"/>
    <lineage>
        <taxon>Eukaryota</taxon>
        <taxon>Metazoa</taxon>
        <taxon>Chordata</taxon>
        <taxon>Tunicata</taxon>
        <taxon>Ascidiacea</taxon>
        <taxon>Aplousobranchia</taxon>
        <taxon>Clavelinidae</taxon>
        <taxon>Clavelina</taxon>
    </lineage>
</organism>
<feature type="domain" description="AIMP2 thioredoxin-like" evidence="6">
    <location>
        <begin position="91"/>
        <end position="179"/>
    </location>
</feature>
<keyword evidence="3" id="KW-0963">Cytoplasm</keyword>
<dbReference type="SUPFAM" id="SSF47616">
    <property type="entry name" value="GST C-terminal domain-like"/>
    <property type="match status" value="1"/>
</dbReference>
<evidence type="ECO:0000256" key="1">
    <source>
        <dbReference type="ARBA" id="ARBA00004123"/>
    </source>
</evidence>
<dbReference type="PANTHER" id="PTHR13438">
    <property type="entry name" value="AMINOACYL TRNA SYNTHASE COMPLEX-INTERACTING MULTIFUNCTIONAL PROTEIN"/>
    <property type="match status" value="1"/>
</dbReference>
<evidence type="ECO:0000256" key="3">
    <source>
        <dbReference type="ARBA" id="ARBA00022490"/>
    </source>
</evidence>
<name>A0ABP0H1E2_CLALP</name>
<reference evidence="7 8" key="1">
    <citation type="submission" date="2024-02" db="EMBL/GenBank/DDBJ databases">
        <authorList>
            <person name="Daric V."/>
            <person name="Darras S."/>
        </authorList>
    </citation>
    <scope>NUCLEOTIDE SEQUENCE [LARGE SCALE GENOMIC DNA]</scope>
</reference>
<dbReference type="InterPro" id="IPR036282">
    <property type="entry name" value="Glutathione-S-Trfase_C_sf"/>
</dbReference>
<evidence type="ECO:0000256" key="5">
    <source>
        <dbReference type="ARBA" id="ARBA00023242"/>
    </source>
</evidence>
<comment type="caution">
    <text evidence="7">The sequence shown here is derived from an EMBL/GenBank/DDBJ whole genome shotgun (WGS) entry which is preliminary data.</text>
</comment>
<accession>A0ABP0H1E2</accession>
<dbReference type="Proteomes" id="UP001642483">
    <property type="component" value="Unassembled WGS sequence"/>
</dbReference>
<dbReference type="InterPro" id="IPR041503">
    <property type="entry name" value="AIMP2_thioredoxin"/>
</dbReference>
<sequence>MAVSGPMYGMRPFYSFKGGAVELPTIMYKMKNLLGNNFASPTTNGDMVSAELHHLEERQLELLKKLDRMIDGLQTIKPVSKSESPFQTNPVTDVVIHASPDKPPLCLKFIKCLLQKQYKVLWKVHFHSSLKKLPVFDKLWYNQECTDRNANEVIITVIFKEISGGKPVAYLRPSMDLPIEGEANIARFFGRIFGTYDSLQSASATALTDVVLDACDVLQSYRSDCSEALLTLRKALGDKSFLCGNQPSIADFVAFSALQTTNFKVEQDTLMQWFQRVNSE</sequence>
<dbReference type="Gene3D" id="1.20.1050.130">
    <property type="match status" value="1"/>
</dbReference>
<evidence type="ECO:0000313" key="7">
    <source>
        <dbReference type="EMBL" id="CAK8696300.1"/>
    </source>
</evidence>
<gene>
    <name evidence="7" type="ORF">CVLEPA_LOCUS29464</name>
</gene>
<dbReference type="Pfam" id="PF18569">
    <property type="entry name" value="Thioredoxin_16"/>
    <property type="match status" value="1"/>
</dbReference>
<keyword evidence="5" id="KW-0539">Nucleus</keyword>
<dbReference type="EMBL" id="CAWYQH010000152">
    <property type="protein sequence ID" value="CAK8696300.1"/>
    <property type="molecule type" value="Genomic_DNA"/>
</dbReference>
<keyword evidence="4" id="KW-0648">Protein biosynthesis</keyword>
<comment type="subcellular location">
    <subcellularLocation>
        <location evidence="2">Cytoplasm</location>
        <location evidence="2">Cytosol</location>
    </subcellularLocation>
    <subcellularLocation>
        <location evidence="1">Nucleus</location>
    </subcellularLocation>
</comment>
<dbReference type="PANTHER" id="PTHR13438:SF2">
    <property type="entry name" value="AMINOACYL TRNA SYNTHASE COMPLEX-INTERACTING MULTIFUNCTIONAL PROTEIN 2"/>
    <property type="match status" value="1"/>
</dbReference>